<keyword evidence="1" id="KW-0812">Transmembrane</keyword>
<dbReference type="RefSeq" id="XP_067549461.1">
    <property type="nucleotide sequence ID" value="XM_067691058.1"/>
</dbReference>
<evidence type="ECO:0000313" key="3">
    <source>
        <dbReference type="Proteomes" id="UP000669133"/>
    </source>
</evidence>
<keyword evidence="1" id="KW-0472">Membrane</keyword>
<protein>
    <submittedName>
        <fullName evidence="2">Uncharacterized protein</fullName>
    </submittedName>
</protein>
<reference evidence="2 3" key="1">
    <citation type="submission" date="2020-12" db="EMBL/GenBank/DDBJ databases">
        <title>Effect of drift, selection, and recombination on the evolution of hybrid genomes in Candida yeast pathogens.</title>
        <authorList>
            <person name="Mixao V."/>
            <person name="Ksiezopolska E."/>
            <person name="Saus E."/>
            <person name="Boekhout T."/>
            <person name="Gacser A."/>
            <person name="Gabaldon T."/>
        </authorList>
    </citation>
    <scope>NUCLEOTIDE SEQUENCE [LARGE SCALE GENOMIC DNA]</scope>
    <source>
        <strain evidence="2 3">BP57</strain>
    </source>
</reference>
<dbReference type="EMBL" id="JAEOAQ010000002">
    <property type="protein sequence ID" value="KAG5420345.1"/>
    <property type="molecule type" value="Genomic_DNA"/>
</dbReference>
<dbReference type="AlphaFoldDB" id="A0A8H7ZIP7"/>
<comment type="caution">
    <text evidence="2">The sequence shown here is derived from an EMBL/GenBank/DDBJ whole genome shotgun (WGS) entry which is preliminary data.</text>
</comment>
<name>A0A8H7ZIP7_9ASCO</name>
<accession>A0A8H7ZIP7</accession>
<gene>
    <name evidence="2" type="ORF">I9W82_002226</name>
</gene>
<organism evidence="2 3">
    <name type="scientific">Candida metapsilosis</name>
    <dbReference type="NCBI Taxonomy" id="273372"/>
    <lineage>
        <taxon>Eukaryota</taxon>
        <taxon>Fungi</taxon>
        <taxon>Dikarya</taxon>
        <taxon>Ascomycota</taxon>
        <taxon>Saccharomycotina</taxon>
        <taxon>Pichiomycetes</taxon>
        <taxon>Debaryomycetaceae</taxon>
        <taxon>Candida/Lodderomyces clade</taxon>
        <taxon>Candida</taxon>
    </lineage>
</organism>
<evidence type="ECO:0000256" key="1">
    <source>
        <dbReference type="SAM" id="Phobius"/>
    </source>
</evidence>
<dbReference type="GeneID" id="93650855"/>
<evidence type="ECO:0000313" key="2">
    <source>
        <dbReference type="EMBL" id="KAG5420345.1"/>
    </source>
</evidence>
<feature type="transmembrane region" description="Helical" evidence="1">
    <location>
        <begin position="49"/>
        <end position="66"/>
    </location>
</feature>
<proteinExistence type="predicted"/>
<sequence>MMWGNSTSDQGEYQLLDDNNEEMLEFNDASCLSLDSAENEQTNKKGDPWLIGAGCMLLAAGAFICGKAL</sequence>
<keyword evidence="1" id="KW-1133">Transmembrane helix</keyword>
<dbReference type="Proteomes" id="UP000669133">
    <property type="component" value="Unassembled WGS sequence"/>
</dbReference>
<keyword evidence="3" id="KW-1185">Reference proteome</keyword>